<feature type="transmembrane region" description="Helical" evidence="1">
    <location>
        <begin position="114"/>
        <end position="140"/>
    </location>
</feature>
<organism evidence="2">
    <name type="scientific">Thermofilum pendens</name>
    <dbReference type="NCBI Taxonomy" id="2269"/>
    <lineage>
        <taxon>Archaea</taxon>
        <taxon>Thermoproteota</taxon>
        <taxon>Thermoprotei</taxon>
        <taxon>Thermofilales</taxon>
        <taxon>Thermofilaceae</taxon>
        <taxon>Thermofilum</taxon>
    </lineage>
</organism>
<evidence type="ECO:0000256" key="1">
    <source>
        <dbReference type="SAM" id="Phobius"/>
    </source>
</evidence>
<reference evidence="2" key="1">
    <citation type="journal article" date="2020" name="mSystems">
        <title>Genome- and Community-Level Interaction Insights into Carbon Utilization and Element Cycling Functions of Hydrothermarchaeota in Hydrothermal Sediment.</title>
        <authorList>
            <person name="Zhou Z."/>
            <person name="Liu Y."/>
            <person name="Xu W."/>
            <person name="Pan J."/>
            <person name="Luo Z.H."/>
            <person name="Li M."/>
        </authorList>
    </citation>
    <scope>NUCLEOTIDE SEQUENCE [LARGE SCALE GENOMIC DNA]</scope>
    <source>
        <strain evidence="2">SpSt-1125</strain>
    </source>
</reference>
<comment type="caution">
    <text evidence="2">The sequence shown here is derived from an EMBL/GenBank/DDBJ whole genome shotgun (WGS) entry which is preliminary data.</text>
</comment>
<gene>
    <name evidence="2" type="ORF">ENM88_00580</name>
</gene>
<sequence length="145" mass="15675">MKKFLVKALVLGFLPSLTFHALLGAASTFPQAYGLCVICHARDLVNYLVDSLTQAHFFTYGPLLSVLGIVLGGYLAAKRSGRTSPLQGRALDFFLLGFLASVTALIMGMCTARIALLVGWGSLEAAIYLLGVSLGVLLWLRKERR</sequence>
<keyword evidence="1" id="KW-0472">Membrane</keyword>
<feature type="transmembrane region" description="Helical" evidence="1">
    <location>
        <begin position="57"/>
        <end position="77"/>
    </location>
</feature>
<proteinExistence type="predicted"/>
<evidence type="ECO:0000313" key="2">
    <source>
        <dbReference type="EMBL" id="HHP04227.1"/>
    </source>
</evidence>
<protein>
    <recommendedName>
        <fullName evidence="3">Sulphur transport domain-containing protein</fullName>
    </recommendedName>
</protein>
<dbReference type="AlphaFoldDB" id="A0A7J3X540"/>
<dbReference type="EMBL" id="DRZM01000020">
    <property type="protein sequence ID" value="HHP04227.1"/>
    <property type="molecule type" value="Genomic_DNA"/>
</dbReference>
<feature type="transmembrane region" description="Helical" evidence="1">
    <location>
        <begin position="89"/>
        <end position="108"/>
    </location>
</feature>
<keyword evidence="1" id="KW-0812">Transmembrane</keyword>
<keyword evidence="1" id="KW-1133">Transmembrane helix</keyword>
<name>A0A7J3X540_THEPE</name>
<accession>A0A7J3X540</accession>
<evidence type="ECO:0008006" key="3">
    <source>
        <dbReference type="Google" id="ProtNLM"/>
    </source>
</evidence>